<comment type="caution">
    <text evidence="4">The sequence shown here is derived from an EMBL/GenBank/DDBJ whole genome shotgun (WGS) entry which is preliminary data.</text>
</comment>
<evidence type="ECO:0000256" key="1">
    <source>
        <dbReference type="ARBA" id="ARBA00022468"/>
    </source>
</evidence>
<dbReference type="GO" id="GO:0007165">
    <property type="term" value="P:signal transduction"/>
    <property type="evidence" value="ECO:0007669"/>
    <property type="project" value="InterPro"/>
</dbReference>
<dbReference type="Proteomes" id="UP001497497">
    <property type="component" value="Unassembled WGS sequence"/>
</dbReference>
<feature type="region of interest" description="Disordered" evidence="2">
    <location>
        <begin position="22"/>
        <end position="46"/>
    </location>
</feature>
<organism evidence="4 5">
    <name type="scientific">Lymnaea stagnalis</name>
    <name type="common">Great pond snail</name>
    <name type="synonym">Helix stagnalis</name>
    <dbReference type="NCBI Taxonomy" id="6523"/>
    <lineage>
        <taxon>Eukaryota</taxon>
        <taxon>Metazoa</taxon>
        <taxon>Spiralia</taxon>
        <taxon>Lophotrochozoa</taxon>
        <taxon>Mollusca</taxon>
        <taxon>Gastropoda</taxon>
        <taxon>Heterobranchia</taxon>
        <taxon>Euthyneura</taxon>
        <taxon>Panpulmonata</taxon>
        <taxon>Hygrophila</taxon>
        <taxon>Lymnaeoidea</taxon>
        <taxon>Lymnaeidae</taxon>
        <taxon>Lymnaea</taxon>
    </lineage>
</organism>
<feature type="compositionally biased region" description="Low complexity" evidence="2">
    <location>
        <begin position="92"/>
        <end position="113"/>
    </location>
</feature>
<evidence type="ECO:0000313" key="5">
    <source>
        <dbReference type="Proteomes" id="UP001497497"/>
    </source>
</evidence>
<accession>A0AAV2IKD2</accession>
<dbReference type="Gene3D" id="1.10.555.10">
    <property type="entry name" value="Rho GTPase activation protein"/>
    <property type="match status" value="1"/>
</dbReference>
<dbReference type="InterPro" id="IPR008936">
    <property type="entry name" value="Rho_GTPase_activation_prot"/>
</dbReference>
<dbReference type="InterPro" id="IPR037863">
    <property type="entry name" value="RHOGAP6/36"/>
</dbReference>
<feature type="region of interest" description="Disordered" evidence="2">
    <location>
        <begin position="68"/>
        <end position="113"/>
    </location>
</feature>
<feature type="compositionally biased region" description="Low complexity" evidence="2">
    <location>
        <begin position="132"/>
        <end position="148"/>
    </location>
</feature>
<dbReference type="GO" id="GO:0005096">
    <property type="term" value="F:GTPase activator activity"/>
    <property type="evidence" value="ECO:0007669"/>
    <property type="project" value="UniProtKB-KW"/>
</dbReference>
<keyword evidence="1" id="KW-0343">GTPase activation</keyword>
<dbReference type="InterPro" id="IPR000198">
    <property type="entry name" value="RhoGAP_dom"/>
</dbReference>
<evidence type="ECO:0000256" key="2">
    <source>
        <dbReference type="SAM" id="MobiDB-lite"/>
    </source>
</evidence>
<evidence type="ECO:0000313" key="4">
    <source>
        <dbReference type="EMBL" id="CAL1546217.1"/>
    </source>
</evidence>
<feature type="domain" description="Rho-GAP" evidence="3">
    <location>
        <begin position="169"/>
        <end position="376"/>
    </location>
</feature>
<dbReference type="SUPFAM" id="SSF48350">
    <property type="entry name" value="GTPase activation domain, GAP"/>
    <property type="match status" value="1"/>
</dbReference>
<dbReference type="PANTHER" id="PTHR12635">
    <property type="entry name" value="RHO-GTPASE-ACTIVATING PROTEIN 6 FAMILY MEMBER"/>
    <property type="match status" value="1"/>
</dbReference>
<dbReference type="PROSITE" id="PS50238">
    <property type="entry name" value="RHOGAP"/>
    <property type="match status" value="1"/>
</dbReference>
<name>A0AAV2IKD2_LYMST</name>
<sequence>MDIGCPVVIPKENDDLRSAKKSALSLKRRSKSVSAPSLDTMAKDGAGQGLVFGIPLGRCLMNEREIEKKRRRMAAATGSPAMNMRTNSSDNSDPSRPARKSSSSSQGSLENSSCMVSRQYDLTVPFHKRAASSDSLSESESSRNTSSSLIDALSLSTSNPASRMGSLAMDGSQMANQGQAQVPYVVKACFKHIETYGLQTLGIFRVGCSKKRVKQLREEFDSGQEVNLTDEYNPHDVGALLKEYFRDLPEPLLTRELYLPFLFAKRMTDEHKRHNAVRHLISMLPVANRDTLWALLRFLATVSQHATDVTDEKGEIISGNKMDSHNLATLFGPNILHRTKATTDKELMSESAERVEQSKEIIEVVKDMIDNHYELFEISGSLRDDVLRLIIESDHETADKILKHLANQNQIEADPESMCSVFDDSLNSPYLYHSMNSDADLLSFARKQSSTSHRPLRVTKSADNTLDSPVSKSRATHLSESQAFSPSSRDNQTSVPCNPANLCKPKFDISQAFPSPFMSRLPVFRVSQDSASPEVVLRGRIESSHCDRPSSEIYNQSLNIPRPMYLRENSTSSMSSGLSVNSQGGSDINQSGQWVLPTPPTSRGSSPKTCIKSNLSSSTLIASPSPTGFNHSCIHHEDENNPPIGSAEWERERWRHWEKIAAEKINSEAEQETLV</sequence>
<dbReference type="SMART" id="SM00324">
    <property type="entry name" value="RhoGAP"/>
    <property type="match status" value="1"/>
</dbReference>
<dbReference type="Pfam" id="PF00620">
    <property type="entry name" value="RhoGAP"/>
    <property type="match status" value="1"/>
</dbReference>
<feature type="region of interest" description="Disordered" evidence="2">
    <location>
        <begin position="452"/>
        <end position="497"/>
    </location>
</feature>
<gene>
    <name evidence="4" type="ORF">GSLYS_00019594001</name>
</gene>
<reference evidence="4 5" key="1">
    <citation type="submission" date="2024-04" db="EMBL/GenBank/DDBJ databases">
        <authorList>
            <consortium name="Genoscope - CEA"/>
            <person name="William W."/>
        </authorList>
    </citation>
    <scope>NUCLEOTIDE SEQUENCE [LARGE SCALE GENOMIC DNA]</scope>
</reference>
<evidence type="ECO:0000259" key="3">
    <source>
        <dbReference type="PROSITE" id="PS50238"/>
    </source>
</evidence>
<dbReference type="AlphaFoldDB" id="A0AAV2IKD2"/>
<protein>
    <recommendedName>
        <fullName evidence="3">Rho-GAP domain-containing protein</fullName>
    </recommendedName>
</protein>
<proteinExistence type="predicted"/>
<feature type="region of interest" description="Disordered" evidence="2">
    <location>
        <begin position="131"/>
        <end position="162"/>
    </location>
</feature>
<keyword evidence="5" id="KW-1185">Reference proteome</keyword>
<feature type="compositionally biased region" description="Polar residues" evidence="2">
    <location>
        <begin position="461"/>
        <end position="496"/>
    </location>
</feature>
<dbReference type="PANTHER" id="PTHR12635:SF7">
    <property type="entry name" value="RHO GTPASE ACTIVATING PROTEIN 6-RELATED"/>
    <property type="match status" value="1"/>
</dbReference>
<dbReference type="EMBL" id="CAXITT010000785">
    <property type="protein sequence ID" value="CAL1546217.1"/>
    <property type="molecule type" value="Genomic_DNA"/>
</dbReference>